<accession>A0A2M7SWA4</accession>
<dbReference type="Proteomes" id="UP000231332">
    <property type="component" value="Unassembled WGS sequence"/>
</dbReference>
<evidence type="ECO:0000313" key="3">
    <source>
        <dbReference type="Proteomes" id="UP000231332"/>
    </source>
</evidence>
<comment type="caution">
    <text evidence="2">The sequence shown here is derived from an EMBL/GenBank/DDBJ whole genome shotgun (WGS) entry which is preliminary data.</text>
</comment>
<reference evidence="3" key="1">
    <citation type="submission" date="2017-09" db="EMBL/GenBank/DDBJ databases">
        <title>Depth-based differentiation of microbial function through sediment-hosted aquifers and enrichment of novel symbionts in the deep terrestrial subsurface.</title>
        <authorList>
            <person name="Probst A.J."/>
            <person name="Ladd B."/>
            <person name="Jarett J.K."/>
            <person name="Geller-Mcgrath D.E."/>
            <person name="Sieber C.M.K."/>
            <person name="Emerson J.B."/>
            <person name="Anantharaman K."/>
            <person name="Thomas B.C."/>
            <person name="Malmstrom R."/>
            <person name="Stieglmeier M."/>
            <person name="Klingl A."/>
            <person name="Woyke T."/>
            <person name="Ryan C.M."/>
            <person name="Banfield J.F."/>
        </authorList>
    </citation>
    <scope>NUCLEOTIDE SEQUENCE [LARGE SCALE GENOMIC DNA]</scope>
</reference>
<name>A0A2M7SWA4_9BACT</name>
<feature type="region of interest" description="Disordered" evidence="1">
    <location>
        <begin position="1"/>
        <end position="29"/>
    </location>
</feature>
<protein>
    <submittedName>
        <fullName evidence="2">Uncharacterized protein</fullName>
    </submittedName>
</protein>
<dbReference type="EMBL" id="PFMY01000110">
    <property type="protein sequence ID" value="PIZ27461.1"/>
    <property type="molecule type" value="Genomic_DNA"/>
</dbReference>
<dbReference type="AlphaFoldDB" id="A0A2M7SWA4"/>
<evidence type="ECO:0000313" key="2">
    <source>
        <dbReference type="EMBL" id="PIZ27461.1"/>
    </source>
</evidence>
<gene>
    <name evidence="2" type="ORF">COY45_02210</name>
</gene>
<sequence length="62" mass="7114">MQSSKLRAYPAYRTGRRQAGKTQNDSKHSVLGLSNNAATQWLPKFCVFRLGKPEARRVNFKF</sequence>
<proteinExistence type="predicted"/>
<organism evidence="2 3">
    <name type="scientific">Candidatus Berkelbacteria bacterium CG_4_10_14_0_8_um_filter_42_34</name>
    <dbReference type="NCBI Taxonomy" id="1974502"/>
    <lineage>
        <taxon>Bacteria</taxon>
        <taxon>Candidatus Berkelbacteria</taxon>
    </lineage>
</organism>
<evidence type="ECO:0000256" key="1">
    <source>
        <dbReference type="SAM" id="MobiDB-lite"/>
    </source>
</evidence>